<evidence type="ECO:0000313" key="3">
    <source>
        <dbReference type="Proteomes" id="UP000272706"/>
    </source>
</evidence>
<dbReference type="EMBL" id="QZWZ01000001">
    <property type="protein sequence ID" value="RJT42597.1"/>
    <property type="molecule type" value="Genomic_DNA"/>
</dbReference>
<dbReference type="Pfam" id="PF00685">
    <property type="entry name" value="Sulfotransfer_1"/>
    <property type="match status" value="1"/>
</dbReference>
<accession>A0A3A5KZT6</accession>
<dbReference type="GO" id="GO:0008146">
    <property type="term" value="F:sulfotransferase activity"/>
    <property type="evidence" value="ECO:0007669"/>
    <property type="project" value="InterPro"/>
</dbReference>
<organism evidence="2 3">
    <name type="scientific">Mesorhizobium waimense</name>
    <dbReference type="NCBI Taxonomy" id="1300307"/>
    <lineage>
        <taxon>Bacteria</taxon>
        <taxon>Pseudomonadati</taxon>
        <taxon>Pseudomonadota</taxon>
        <taxon>Alphaproteobacteria</taxon>
        <taxon>Hyphomicrobiales</taxon>
        <taxon>Phyllobacteriaceae</taxon>
        <taxon>Mesorhizobium</taxon>
    </lineage>
</organism>
<sequence>MAEQSTLSSSVTGTSMDVSTVGGSLKQFGDGAVRVRVMGTPRSGTNLAKYLVERYLKVPVVFDEGFWKHGIFPALMSGRDLQYGELPIVVMSKDPVTQLLSWYRLARNDGIFKPSGYLSSFLTGPFEIRQDFTEPKQMEYRYRNPSDYWNQFYFAMEALRRTGAPVHFVCYEELASFPASSLNSISRFLDLSSPFDAGSAVAMPQHALGASNDIDQAGSSTENQTPFDPARAELASALARIGWRNAMTILRDIDDDVMSATGRAGFRKMCRDAAGPAAMLRSLVGFW</sequence>
<dbReference type="Proteomes" id="UP000272706">
    <property type="component" value="Unassembled WGS sequence"/>
</dbReference>
<dbReference type="AlphaFoldDB" id="A0A3A5KZT6"/>
<protein>
    <recommendedName>
        <fullName evidence="1">Sulfotransferase domain-containing protein</fullName>
    </recommendedName>
</protein>
<evidence type="ECO:0000259" key="1">
    <source>
        <dbReference type="Pfam" id="PF00685"/>
    </source>
</evidence>
<name>A0A3A5KZT6_9HYPH</name>
<gene>
    <name evidence="2" type="ORF">D3227_01680</name>
</gene>
<comment type="caution">
    <text evidence="2">The sequence shown here is derived from an EMBL/GenBank/DDBJ whole genome shotgun (WGS) entry which is preliminary data.</text>
</comment>
<dbReference type="Gene3D" id="3.40.50.300">
    <property type="entry name" value="P-loop containing nucleotide triphosphate hydrolases"/>
    <property type="match status" value="1"/>
</dbReference>
<feature type="domain" description="Sulfotransferase" evidence="1">
    <location>
        <begin position="88"/>
        <end position="192"/>
    </location>
</feature>
<dbReference type="InterPro" id="IPR000863">
    <property type="entry name" value="Sulfotransferase_dom"/>
</dbReference>
<dbReference type="OrthoDB" id="8064960at2"/>
<keyword evidence="3" id="KW-1185">Reference proteome</keyword>
<dbReference type="InterPro" id="IPR027417">
    <property type="entry name" value="P-loop_NTPase"/>
</dbReference>
<dbReference type="SUPFAM" id="SSF52540">
    <property type="entry name" value="P-loop containing nucleoside triphosphate hydrolases"/>
    <property type="match status" value="1"/>
</dbReference>
<reference evidence="2 3" key="1">
    <citation type="submission" date="2018-09" db="EMBL/GenBank/DDBJ databases">
        <title>Mesorhizobium carmichaelinearum sp. nov. isolated from Carmichaelinea spp. root nodules in New Zealand.</title>
        <authorList>
            <person name="De Meyer S.E."/>
        </authorList>
    </citation>
    <scope>NUCLEOTIDE SEQUENCE [LARGE SCALE GENOMIC DNA]</scope>
    <source>
        <strain evidence="2 3">ICMP19557</strain>
    </source>
</reference>
<evidence type="ECO:0000313" key="2">
    <source>
        <dbReference type="EMBL" id="RJT42597.1"/>
    </source>
</evidence>
<proteinExistence type="predicted"/>